<keyword evidence="4" id="KW-1185">Reference proteome</keyword>
<evidence type="ECO:0000313" key="4">
    <source>
        <dbReference type="Proteomes" id="UP000254107"/>
    </source>
</evidence>
<accession>A0A1V4GU64</accession>
<dbReference type="Proteomes" id="UP000191025">
    <property type="component" value="Unassembled WGS sequence"/>
</dbReference>
<sequence>MKKDADKDLYTKMGEIDFANAKNANDLPSHIQNALKNRPQPQRPAEPVHAIEPDVWQLIREHMDSPTDMKRLNGVIRGLFGTYA</sequence>
<reference evidence="3" key="1">
    <citation type="submission" date="2017-03" db="EMBL/GenBank/DDBJ databases">
        <title>Draft genome sequence of Moraxella equi CCUG 4950T type strain.</title>
        <authorList>
            <person name="Salva-Serra F."/>
            <person name="Engstrom-Jakobsson H."/>
            <person name="Thorell K."/>
            <person name="Jaen-Luchoro D."/>
            <person name="Gonzales-Siles L."/>
            <person name="Karlsson R."/>
            <person name="Yazdan S."/>
            <person name="Boulund F."/>
            <person name="Johnning A."/>
            <person name="Engstrand L."/>
            <person name="Kristiansson E."/>
            <person name="Moore E."/>
        </authorList>
    </citation>
    <scope>NUCLEOTIDE SEQUENCE [LARGE SCALE GENOMIC DNA]</scope>
    <source>
        <strain evidence="3">CCUG 4441</strain>
    </source>
</reference>
<evidence type="ECO:0000313" key="2">
    <source>
        <dbReference type="EMBL" id="STZ00544.1"/>
    </source>
</evidence>
<dbReference type="RefSeq" id="WP_062499112.1">
    <property type="nucleotide sequence ID" value="NZ_MXAN01000062.1"/>
</dbReference>
<dbReference type="AlphaFoldDB" id="A0A1V4GU64"/>
<reference evidence="1" key="2">
    <citation type="submission" date="2017-03" db="EMBL/GenBank/DDBJ databases">
        <authorList>
            <person name="Afonso C.L."/>
            <person name="Miller P.J."/>
            <person name="Scott M.A."/>
            <person name="Spackman E."/>
            <person name="Goraichik I."/>
            <person name="Dimitrov K.M."/>
            <person name="Suarez D.L."/>
            <person name="Swayne D.E."/>
        </authorList>
    </citation>
    <scope>NUCLEOTIDE SEQUENCE</scope>
    <source>
        <strain evidence="1">CCUG 4441</strain>
    </source>
</reference>
<proteinExistence type="predicted"/>
<evidence type="ECO:0000313" key="3">
    <source>
        <dbReference type="Proteomes" id="UP000191025"/>
    </source>
</evidence>
<dbReference type="Proteomes" id="UP000254107">
    <property type="component" value="Unassembled WGS sequence"/>
</dbReference>
<name>A0A1V4GU64_MORLA</name>
<organism evidence="1 3">
    <name type="scientific">Moraxella lacunata</name>
    <dbReference type="NCBI Taxonomy" id="477"/>
    <lineage>
        <taxon>Bacteria</taxon>
        <taxon>Pseudomonadati</taxon>
        <taxon>Pseudomonadota</taxon>
        <taxon>Gammaproteobacteria</taxon>
        <taxon>Moraxellales</taxon>
        <taxon>Moraxellaceae</taxon>
        <taxon>Moraxella</taxon>
    </lineage>
</organism>
<dbReference type="EMBL" id="UGQC01000001">
    <property type="protein sequence ID" value="STZ00544.1"/>
    <property type="molecule type" value="Genomic_DNA"/>
</dbReference>
<dbReference type="EMBL" id="MXAN01000062">
    <property type="protein sequence ID" value="OPH35666.1"/>
    <property type="molecule type" value="Genomic_DNA"/>
</dbReference>
<dbReference type="GeneID" id="302270486"/>
<gene>
    <name evidence="1" type="ORF">B5J94_09080</name>
    <name evidence="2" type="ORF">NCTC7911_01945</name>
</gene>
<reference evidence="2 4" key="3">
    <citation type="submission" date="2018-06" db="EMBL/GenBank/DDBJ databases">
        <authorList>
            <consortium name="Pathogen Informatics"/>
            <person name="Doyle S."/>
        </authorList>
    </citation>
    <scope>NUCLEOTIDE SEQUENCE [LARGE SCALE GENOMIC DNA]</scope>
    <source>
        <strain evidence="2 4">NCTC7911</strain>
    </source>
</reference>
<evidence type="ECO:0000313" key="1">
    <source>
        <dbReference type="EMBL" id="OPH35666.1"/>
    </source>
</evidence>
<protein>
    <submittedName>
        <fullName evidence="1">Uncharacterized protein</fullName>
    </submittedName>
</protein>